<dbReference type="InterPro" id="IPR055303">
    <property type="entry name" value="ATMIN"/>
</dbReference>
<accession>A0ABN7SCB0</accession>
<feature type="domain" description="C2H2-type" evidence="1">
    <location>
        <begin position="26"/>
        <end position="48"/>
    </location>
</feature>
<feature type="domain" description="C2H2-type" evidence="1">
    <location>
        <begin position="59"/>
        <end position="88"/>
    </location>
</feature>
<proteinExistence type="predicted"/>
<evidence type="ECO:0000259" key="1">
    <source>
        <dbReference type="SMART" id="SM00355"/>
    </source>
</evidence>
<gene>
    <name evidence="2" type="ORF">OKIOD_LOCUS6824</name>
</gene>
<feature type="domain" description="C2H2-type" evidence="1">
    <location>
        <begin position="93"/>
        <end position="113"/>
    </location>
</feature>
<sequence>MECRIEINDIVPVELLVANYSRTAKFFCAKCECTFPIDTLERHLTGIHRCSGRVGEVKVPCPVESCKYHHTKFFRKLKHLRAHYQHCHAPREFDCLNCGVFFRDEVALRSHQRTCGRLRCETCPKNFKNAQGAERHIKRYVGHQLAQESLDIIKKIKRKPKKKIDKVPSLTIIRFVPLKNRPLMPEGEKSTNTAPVRPCVDASAQTDDAIVLDTACVAISTQTSFLKTIEQNNQTSSDLIQHVDWGGTAQLETNTFGCQTFDDTFLTDTVLTQTEPFYEEATQFGPSSSSLLESAGTQTEMPSWFDGHTQTDAGSFSHINFM</sequence>
<dbReference type="PANTHER" id="PTHR46664">
    <property type="entry name" value="ATM INTERACTOR"/>
    <property type="match status" value="1"/>
</dbReference>
<dbReference type="PANTHER" id="PTHR46664:SF1">
    <property type="entry name" value="ATM INTERACTOR"/>
    <property type="match status" value="1"/>
</dbReference>
<dbReference type="InterPro" id="IPR013087">
    <property type="entry name" value="Znf_C2H2_type"/>
</dbReference>
<dbReference type="EMBL" id="OU015569">
    <property type="protein sequence ID" value="CAG5097866.1"/>
    <property type="molecule type" value="Genomic_DNA"/>
</dbReference>
<reference evidence="2 3" key="1">
    <citation type="submission" date="2021-04" db="EMBL/GenBank/DDBJ databases">
        <authorList>
            <person name="Bliznina A."/>
        </authorList>
    </citation>
    <scope>NUCLEOTIDE SEQUENCE [LARGE SCALE GENOMIC DNA]</scope>
</reference>
<dbReference type="SMART" id="SM00355">
    <property type="entry name" value="ZnF_C2H2"/>
    <property type="match status" value="4"/>
</dbReference>
<evidence type="ECO:0000313" key="3">
    <source>
        <dbReference type="Proteomes" id="UP001158576"/>
    </source>
</evidence>
<dbReference type="Gene3D" id="3.30.160.60">
    <property type="entry name" value="Classic Zinc Finger"/>
    <property type="match status" value="1"/>
</dbReference>
<name>A0ABN7SCB0_OIKDI</name>
<feature type="domain" description="C2H2-type" evidence="1">
    <location>
        <begin position="118"/>
        <end position="143"/>
    </location>
</feature>
<dbReference type="Proteomes" id="UP001158576">
    <property type="component" value="Chromosome XSR"/>
</dbReference>
<evidence type="ECO:0000313" key="2">
    <source>
        <dbReference type="EMBL" id="CAG5097866.1"/>
    </source>
</evidence>
<protein>
    <submittedName>
        <fullName evidence="2">Oidioi.mRNA.OKI2018_I69.XSR.g15266.t1.cds</fullName>
    </submittedName>
</protein>
<keyword evidence="3" id="KW-1185">Reference proteome</keyword>
<organism evidence="2 3">
    <name type="scientific">Oikopleura dioica</name>
    <name type="common">Tunicate</name>
    <dbReference type="NCBI Taxonomy" id="34765"/>
    <lineage>
        <taxon>Eukaryota</taxon>
        <taxon>Metazoa</taxon>
        <taxon>Chordata</taxon>
        <taxon>Tunicata</taxon>
        <taxon>Appendicularia</taxon>
        <taxon>Copelata</taxon>
        <taxon>Oikopleuridae</taxon>
        <taxon>Oikopleura</taxon>
    </lineage>
</organism>